<evidence type="ECO:0000256" key="5">
    <source>
        <dbReference type="ARBA" id="ARBA00022723"/>
    </source>
</evidence>
<dbReference type="InterPro" id="IPR050264">
    <property type="entry name" value="Bact_CCA-adding_enz_type3_sf"/>
</dbReference>
<dbReference type="GO" id="GO:0000049">
    <property type="term" value="F:tRNA binding"/>
    <property type="evidence" value="ECO:0007669"/>
    <property type="project" value="TreeGrafter"/>
</dbReference>
<reference evidence="11 12" key="1">
    <citation type="submission" date="2019-02" db="EMBL/GenBank/DDBJ databases">
        <title>Deep-cultivation of Planctomycetes and their phenomic and genomic characterization uncovers novel biology.</title>
        <authorList>
            <person name="Wiegand S."/>
            <person name="Jogler M."/>
            <person name="Boedeker C."/>
            <person name="Pinto D."/>
            <person name="Vollmers J."/>
            <person name="Rivas-Marin E."/>
            <person name="Kohn T."/>
            <person name="Peeters S.H."/>
            <person name="Heuer A."/>
            <person name="Rast P."/>
            <person name="Oberbeckmann S."/>
            <person name="Bunk B."/>
            <person name="Jeske O."/>
            <person name="Meyerdierks A."/>
            <person name="Storesund J.E."/>
            <person name="Kallscheuer N."/>
            <person name="Luecker S."/>
            <person name="Lage O.M."/>
            <person name="Pohl T."/>
            <person name="Merkel B.J."/>
            <person name="Hornburger P."/>
            <person name="Mueller R.-W."/>
            <person name="Bruemmer F."/>
            <person name="Labrenz M."/>
            <person name="Spormann A.M."/>
            <person name="Op den Camp H."/>
            <person name="Overmann J."/>
            <person name="Amann R."/>
            <person name="Jetten M.S.M."/>
            <person name="Mascher T."/>
            <person name="Medema M.H."/>
            <person name="Devos D.P."/>
            <person name="Kaster A.-K."/>
            <person name="Ovreas L."/>
            <person name="Rohde M."/>
            <person name="Galperin M.Y."/>
            <person name="Jogler C."/>
        </authorList>
    </citation>
    <scope>NUCLEOTIDE SEQUENCE [LARGE SCALE GENOMIC DNA]</scope>
    <source>
        <strain evidence="11 12">I41</strain>
    </source>
</reference>
<keyword evidence="5" id="KW-0479">Metal-binding</keyword>
<sequence length="416" mass="45883">MEGQITQREFALDVVRQLRSAGHEALWAGGCVRDQLLGLAPKDYDVATSARPEEVRELFGTRRTLAIGAAFGVIAVLARKPLHPIDVATFRSDGDYLDGRRPASVAYTDARHDAERRDFTINGLFFDPVSEDVVDYVGGVADLEARVLRAIGEPLKRFSEDKLRLLRAVRFAATYDLTLDPATFRAVQAMAGDVGQVSGERIGAELRRIIVHRSRSRGAALLAATGLASPLLPEVAPHAVANDERWLAALTRLEQLADATVPLGLAALLFGMVDPGEVRQLGQRLRLSNKEVDRTMWLLEHLPAMLDAASLPWPRLQRLLVHEGRDELLALQASILPAYDPGLARCREQLALPSEELNPPPLVTGDDLLRHGVRAGRQFSQLLEYLRDRQLDGALLTAEDALWAAQRWMAEHPAVR</sequence>
<dbReference type="PANTHER" id="PTHR46173">
    <property type="entry name" value="CCA TRNA NUCLEOTIDYLTRANSFERASE 1, MITOCHONDRIAL"/>
    <property type="match status" value="1"/>
</dbReference>
<organism evidence="11 12">
    <name type="scientific">Lacipirellula limnantheis</name>
    <dbReference type="NCBI Taxonomy" id="2528024"/>
    <lineage>
        <taxon>Bacteria</taxon>
        <taxon>Pseudomonadati</taxon>
        <taxon>Planctomycetota</taxon>
        <taxon>Planctomycetia</taxon>
        <taxon>Pirellulales</taxon>
        <taxon>Lacipirellulaceae</taxon>
        <taxon>Lacipirellula</taxon>
    </lineage>
</organism>
<comment type="similarity">
    <text evidence="8">Belongs to the tRNA nucleotidyltransferase/poly(A) polymerase family.</text>
</comment>
<dbReference type="GO" id="GO:0046872">
    <property type="term" value="F:metal ion binding"/>
    <property type="evidence" value="ECO:0007669"/>
    <property type="project" value="UniProtKB-KW"/>
</dbReference>
<proteinExistence type="inferred from homology"/>
<protein>
    <submittedName>
        <fullName evidence="11">tRNA nucleotidyltransferase/poly(A) polymerase</fullName>
        <ecNumber evidence="11">2.7.7.72</ecNumber>
    </submittedName>
</protein>
<evidence type="ECO:0000256" key="2">
    <source>
        <dbReference type="ARBA" id="ARBA00022679"/>
    </source>
</evidence>
<dbReference type="InterPro" id="IPR043519">
    <property type="entry name" value="NT_sf"/>
</dbReference>
<dbReference type="EC" id="2.7.7.72" evidence="11"/>
<evidence type="ECO:0000256" key="3">
    <source>
        <dbReference type="ARBA" id="ARBA00022694"/>
    </source>
</evidence>
<dbReference type="GO" id="GO:0000166">
    <property type="term" value="F:nucleotide binding"/>
    <property type="evidence" value="ECO:0007669"/>
    <property type="project" value="UniProtKB-KW"/>
</dbReference>
<keyword evidence="12" id="KW-1185">Reference proteome</keyword>
<dbReference type="RefSeq" id="WP_210420964.1">
    <property type="nucleotide sequence ID" value="NZ_CP036339.1"/>
</dbReference>
<keyword evidence="3" id="KW-0819">tRNA processing</keyword>
<dbReference type="Pfam" id="PF12627">
    <property type="entry name" value="PolyA_pol_RNAbd"/>
    <property type="match status" value="1"/>
</dbReference>
<dbReference type="InterPro" id="IPR032828">
    <property type="entry name" value="PolyA_RNA-bd"/>
</dbReference>
<evidence type="ECO:0000256" key="8">
    <source>
        <dbReference type="RuleBase" id="RU003953"/>
    </source>
</evidence>
<dbReference type="Pfam" id="PF01743">
    <property type="entry name" value="PolyA_pol"/>
    <property type="match status" value="1"/>
</dbReference>
<evidence type="ECO:0000256" key="6">
    <source>
        <dbReference type="ARBA" id="ARBA00022741"/>
    </source>
</evidence>
<keyword evidence="4 11" id="KW-0548">Nucleotidyltransferase</keyword>
<dbReference type="InterPro" id="IPR002646">
    <property type="entry name" value="PolA_pol_head_dom"/>
</dbReference>
<dbReference type="Gene3D" id="3.30.460.10">
    <property type="entry name" value="Beta Polymerase, domain 2"/>
    <property type="match status" value="1"/>
</dbReference>
<dbReference type="Gene3D" id="1.10.3090.10">
    <property type="entry name" value="cca-adding enzyme, domain 2"/>
    <property type="match status" value="1"/>
</dbReference>
<evidence type="ECO:0000256" key="1">
    <source>
        <dbReference type="ARBA" id="ARBA00001946"/>
    </source>
</evidence>
<dbReference type="AlphaFoldDB" id="A0A517U0I2"/>
<dbReference type="GO" id="GO:0004810">
    <property type="term" value="F:CCA tRNA nucleotidyltransferase activity"/>
    <property type="evidence" value="ECO:0007669"/>
    <property type="project" value="UniProtKB-EC"/>
</dbReference>
<comment type="cofactor">
    <cofactor evidence="1">
        <name>Mg(2+)</name>
        <dbReference type="ChEBI" id="CHEBI:18420"/>
    </cofactor>
</comment>
<keyword evidence="8" id="KW-0694">RNA-binding</keyword>
<accession>A0A517U0I2</accession>
<dbReference type="EMBL" id="CP036339">
    <property type="protein sequence ID" value="QDT74132.1"/>
    <property type="molecule type" value="Genomic_DNA"/>
</dbReference>
<gene>
    <name evidence="11" type="ORF">I41_33270</name>
</gene>
<dbReference type="CDD" id="cd05398">
    <property type="entry name" value="NT_ClassII-CCAase"/>
    <property type="match status" value="1"/>
</dbReference>
<keyword evidence="6" id="KW-0547">Nucleotide-binding</keyword>
<dbReference type="SUPFAM" id="SSF81891">
    <property type="entry name" value="Poly A polymerase C-terminal region-like"/>
    <property type="match status" value="1"/>
</dbReference>
<evidence type="ECO:0000313" key="11">
    <source>
        <dbReference type="EMBL" id="QDT74132.1"/>
    </source>
</evidence>
<dbReference type="GO" id="GO:0008033">
    <property type="term" value="P:tRNA processing"/>
    <property type="evidence" value="ECO:0007669"/>
    <property type="project" value="UniProtKB-KW"/>
</dbReference>
<feature type="domain" description="Poly A polymerase head" evidence="9">
    <location>
        <begin position="28"/>
        <end position="149"/>
    </location>
</feature>
<evidence type="ECO:0000313" key="12">
    <source>
        <dbReference type="Proteomes" id="UP000317909"/>
    </source>
</evidence>
<dbReference type="SUPFAM" id="SSF81301">
    <property type="entry name" value="Nucleotidyltransferase"/>
    <property type="match status" value="1"/>
</dbReference>
<dbReference type="KEGG" id="llh:I41_33270"/>
<evidence type="ECO:0000256" key="7">
    <source>
        <dbReference type="ARBA" id="ARBA00022842"/>
    </source>
</evidence>
<evidence type="ECO:0000259" key="10">
    <source>
        <dbReference type="Pfam" id="PF12627"/>
    </source>
</evidence>
<keyword evidence="7" id="KW-0460">Magnesium</keyword>
<keyword evidence="2 8" id="KW-0808">Transferase</keyword>
<dbReference type="Proteomes" id="UP000317909">
    <property type="component" value="Chromosome"/>
</dbReference>
<feature type="domain" description="tRNA nucleotidyltransferase/poly(A) polymerase RNA and SrmB- binding" evidence="10">
    <location>
        <begin position="177"/>
        <end position="236"/>
    </location>
</feature>
<name>A0A517U0I2_9BACT</name>
<dbReference type="PANTHER" id="PTHR46173:SF1">
    <property type="entry name" value="CCA TRNA NUCLEOTIDYLTRANSFERASE 1, MITOCHONDRIAL"/>
    <property type="match status" value="1"/>
</dbReference>
<evidence type="ECO:0000256" key="4">
    <source>
        <dbReference type="ARBA" id="ARBA00022695"/>
    </source>
</evidence>
<evidence type="ECO:0000259" key="9">
    <source>
        <dbReference type="Pfam" id="PF01743"/>
    </source>
</evidence>